<keyword evidence="7" id="KW-1185">Reference proteome</keyword>
<dbReference type="EMBL" id="CAAKNF010000196">
    <property type="protein sequence ID" value="VIO86134.1"/>
    <property type="molecule type" value="Genomic_DNA"/>
</dbReference>
<reference evidence="6" key="2">
    <citation type="submission" date="2019-04" db="EMBL/GenBank/DDBJ databases">
        <authorList>
            <person name="Howe K."/>
            <person name="Paulini M."/>
            <person name="Williams G."/>
        </authorList>
    </citation>
    <scope>NUCLEOTIDE SEQUENCE [LARGE SCALE GENOMIC DNA]</scope>
    <source>
        <strain evidence="6">FR3</strain>
    </source>
</reference>
<dbReference type="CTD" id="66059528"/>
<dbReference type="WBParaSite" id="Bm1990b.1">
    <property type="protein sequence ID" value="Bm1990b.1"/>
    <property type="gene ID" value="WBGene00222251"/>
</dbReference>
<dbReference type="OrthoDB" id="5870446at2759"/>
<keyword evidence="4 5" id="KW-0472">Membrane</keyword>
<dbReference type="InterPro" id="IPR051115">
    <property type="entry name" value="LAPTM_transporter"/>
</dbReference>
<dbReference type="AlphaFoldDB" id="A0A4E9EQQ5"/>
<evidence type="ECO:0000256" key="5">
    <source>
        <dbReference type="SAM" id="Phobius"/>
    </source>
</evidence>
<proteinExistence type="predicted"/>
<keyword evidence="2 5" id="KW-0812">Transmembrane</keyword>
<dbReference type="PANTHER" id="PTHR12479">
    <property type="entry name" value="LYSOSOMAL-ASSOCIATED TRANSMEMBRANE PROTEIN"/>
    <property type="match status" value="1"/>
</dbReference>
<feature type="transmembrane region" description="Helical" evidence="5">
    <location>
        <begin position="50"/>
        <end position="73"/>
    </location>
</feature>
<feature type="transmembrane region" description="Helical" evidence="5">
    <location>
        <begin position="179"/>
        <end position="204"/>
    </location>
</feature>
<accession>A0A5S6PGC0</accession>
<feature type="transmembrane region" description="Helical" evidence="5">
    <location>
        <begin position="93"/>
        <end position="115"/>
    </location>
</feature>
<evidence type="ECO:0000313" key="8">
    <source>
        <dbReference type="WBParaSite" id="Bm1990b.1"/>
    </source>
</evidence>
<accession>A0A4E9EQQ5</accession>
<dbReference type="GO" id="GO:0012505">
    <property type="term" value="C:endomembrane system"/>
    <property type="evidence" value="ECO:0007669"/>
    <property type="project" value="UniProtKB-SubCell"/>
</dbReference>
<evidence type="ECO:0000256" key="3">
    <source>
        <dbReference type="ARBA" id="ARBA00022989"/>
    </source>
</evidence>
<gene>
    <name evidence="6 8" type="primary">Bm1990</name>
    <name evidence="6" type="ORF">BM_BM1990</name>
</gene>
<evidence type="ECO:0000313" key="6">
    <source>
        <dbReference type="EMBL" id="VIO86134.1"/>
    </source>
</evidence>
<protein>
    <submittedName>
        <fullName evidence="6 8">Uncharacterized protein</fullName>
    </submittedName>
</protein>
<dbReference type="GO" id="GO:0005765">
    <property type="term" value="C:lysosomal membrane"/>
    <property type="evidence" value="ECO:0007669"/>
    <property type="project" value="TreeGrafter"/>
</dbReference>
<feature type="transmembrane region" description="Helical" evidence="5">
    <location>
        <begin position="127"/>
        <end position="159"/>
    </location>
</feature>
<dbReference type="RefSeq" id="XP_042929281.1">
    <property type="nucleotide sequence ID" value="XM_043073347.1"/>
</dbReference>
<sequence>MNGEIMHAAFIDAEEINGPVTDPMPKTIQFNESCENYRCLCNCFHIKTGALIVAGTELLMLLIFLINSLFIIAEHDTEYEKITGACDSYVMQSSFVSMICIAISFLAVLLLFVGLIRNIAAFLIPHLIVQIIVVLILAFGLTCGIIAFSTNITIFYRLMNAASFKEYPGTSTVALDAEITARFITIFILYLICLILQCWYLMIIHNCYRYLKERCRYMHYCLTFTTPMQTLIFR</sequence>
<evidence type="ECO:0000256" key="4">
    <source>
        <dbReference type="ARBA" id="ARBA00023136"/>
    </source>
</evidence>
<keyword evidence="3 5" id="KW-1133">Transmembrane helix</keyword>
<dbReference type="Proteomes" id="UP000006672">
    <property type="component" value="Unassembled WGS sequence"/>
</dbReference>
<comment type="subcellular location">
    <subcellularLocation>
        <location evidence="1">Endomembrane system</location>
        <topology evidence="1">Multi-pass membrane protein</topology>
    </subcellularLocation>
</comment>
<evidence type="ECO:0000256" key="1">
    <source>
        <dbReference type="ARBA" id="ARBA00004127"/>
    </source>
</evidence>
<dbReference type="PANTHER" id="PTHR12479:SF11">
    <property type="entry name" value="PROTEIN CBG14497"/>
    <property type="match status" value="1"/>
</dbReference>
<evidence type="ECO:0000256" key="2">
    <source>
        <dbReference type="ARBA" id="ARBA00022692"/>
    </source>
</evidence>
<reference evidence="7" key="1">
    <citation type="journal article" date="2007" name="Science">
        <title>Draft genome of the filarial nematode parasite Brugia malayi.</title>
        <authorList>
            <person name="Ghedin E."/>
            <person name="Wang S."/>
            <person name="Spiro D."/>
            <person name="Caler E."/>
            <person name="Zhao Q."/>
            <person name="Crabtree J."/>
            <person name="Allen J.E."/>
            <person name="Delcher A.L."/>
            <person name="Guiliano D.B."/>
            <person name="Miranda-Saavedra D."/>
            <person name="Angiuoli S.V."/>
            <person name="Creasy T."/>
            <person name="Amedeo P."/>
            <person name="Haas B."/>
            <person name="El-Sayed N.M."/>
            <person name="Wortman J.R."/>
            <person name="Feldblyum T."/>
            <person name="Tallon L."/>
            <person name="Schatz M."/>
            <person name="Shumway M."/>
            <person name="Koo H."/>
            <person name="Salzberg S.L."/>
            <person name="Schobel S."/>
            <person name="Pertea M."/>
            <person name="Pop M."/>
            <person name="White O."/>
            <person name="Barton G.J."/>
            <person name="Carlow C.K."/>
            <person name="Crawford M.J."/>
            <person name="Daub J."/>
            <person name="Dimmic M.W."/>
            <person name="Estes C.F."/>
            <person name="Foster J.M."/>
            <person name="Ganatra M."/>
            <person name="Gregory W.F."/>
            <person name="Johnson N.M."/>
            <person name="Jin J."/>
            <person name="Komuniecki R."/>
            <person name="Korf I."/>
            <person name="Kumar S."/>
            <person name="Laney S."/>
            <person name="Li B.W."/>
            <person name="Li W."/>
            <person name="Lindblom T.H."/>
            <person name="Lustigman S."/>
            <person name="Ma D."/>
            <person name="Maina C.V."/>
            <person name="Martin D.M."/>
            <person name="McCarter J.P."/>
            <person name="McReynolds L."/>
            <person name="Mitreva M."/>
            <person name="Nutman T.B."/>
            <person name="Parkinson J."/>
            <person name="Peregrin-Alvarez J.M."/>
            <person name="Poole C."/>
            <person name="Ren Q."/>
            <person name="Saunders L."/>
            <person name="Sluder A.E."/>
            <person name="Smith K."/>
            <person name="Stanke M."/>
            <person name="Unnasch T.R."/>
            <person name="Ware J."/>
            <person name="Wei A.D."/>
            <person name="Weil G."/>
            <person name="Williams D.J."/>
            <person name="Zhang Y."/>
            <person name="Williams S.A."/>
            <person name="Fraser-Liggett C."/>
            <person name="Slatko B."/>
            <person name="Blaxter M.L."/>
            <person name="Scott A.L."/>
        </authorList>
    </citation>
    <scope>NUCLEOTIDE SEQUENCE</scope>
    <source>
        <strain evidence="7">FR3</strain>
    </source>
</reference>
<reference evidence="8" key="3">
    <citation type="submission" date="2019-12" db="UniProtKB">
        <authorList>
            <consortium name="WormBaseParasite"/>
        </authorList>
    </citation>
    <scope>IDENTIFICATION</scope>
</reference>
<dbReference type="GeneID" id="66059528"/>
<name>A0A4E9EQQ5_BRUMA</name>
<organism evidence="6">
    <name type="scientific">Brugia malayi</name>
    <name type="common">Filarial nematode worm</name>
    <dbReference type="NCBI Taxonomy" id="6279"/>
    <lineage>
        <taxon>Eukaryota</taxon>
        <taxon>Metazoa</taxon>
        <taxon>Ecdysozoa</taxon>
        <taxon>Nematoda</taxon>
        <taxon>Chromadorea</taxon>
        <taxon>Rhabditida</taxon>
        <taxon>Spirurina</taxon>
        <taxon>Spiruromorpha</taxon>
        <taxon>Filarioidea</taxon>
        <taxon>Onchocercidae</taxon>
        <taxon>Brugia</taxon>
    </lineage>
</organism>
<evidence type="ECO:0000313" key="7">
    <source>
        <dbReference type="Proteomes" id="UP000006672"/>
    </source>
</evidence>